<keyword evidence="1" id="KW-1133">Transmembrane helix</keyword>
<feature type="transmembrane region" description="Helical" evidence="1">
    <location>
        <begin position="466"/>
        <end position="484"/>
    </location>
</feature>
<dbReference type="Proteomes" id="UP000007266">
    <property type="component" value="Linkage group 4"/>
</dbReference>
<dbReference type="InParanoid" id="D2A335"/>
<proteinExistence type="predicted"/>
<name>D2A335_TRICA</name>
<evidence type="ECO:0000259" key="2">
    <source>
        <dbReference type="Pfam" id="PF01757"/>
    </source>
</evidence>
<dbReference type="Pfam" id="PF01757">
    <property type="entry name" value="Acyl_transf_3"/>
    <property type="match status" value="1"/>
</dbReference>
<dbReference type="EMBL" id="KQ971339">
    <property type="protein sequence ID" value="EFA01456.2"/>
    <property type="molecule type" value="Genomic_DNA"/>
</dbReference>
<sequence length="514" mass="60095">MQVRLMCELPKREKTTLRSAFLVVFILLVLIAWIYDIFASPDFKDTKFAKSKFGKFISIFSLTQNWHRLNKIDLTNPDIRSLRCLQGIRFFCMYNVIAAHCVAANLSIPVVNTRYTEEISERVADRWVGSGSRHAILQTYFMLSSWLLTYQFFVDHEKKEKIKFSYLVNSFVKRYFRITPTLLILVGMCATWLVHLSRGPFWDDIIGHSYRTCRSNWWSNPIYLNNFIHPVEMCQPSLWYIAVDTQYYIVGLFILCLIWKYQEKIALILGCLWVVHVLDTYSRIYSSKIILPIYPELFYNMKFILWDHAGSVAKAPIANMSGLIAGLGFGYTFYKCRNKKLFTKRIHVILWWFASLGVSILIIPIPALFKKTTIFSNNPEVNFAIYACLSRSIYIFGTGFFIFGMTHGQGHIIRAINEWPPMYVLGRLTYSAYLLHVPIQLVKAGLKRAPNYLNDFILNWEMLSDLFLSYMAALFFTLFFELPISELKKHITSMLKNLRRNEVTCYSNKTEKCE</sequence>
<keyword evidence="1" id="KW-0472">Membrane</keyword>
<dbReference type="PANTHER" id="PTHR11161">
    <property type="entry name" value="O-ACYLTRANSFERASE"/>
    <property type="match status" value="1"/>
</dbReference>
<feature type="transmembrane region" description="Helical" evidence="1">
    <location>
        <begin position="135"/>
        <end position="154"/>
    </location>
</feature>
<dbReference type="eggNOG" id="KOG3700">
    <property type="taxonomic scope" value="Eukaryota"/>
</dbReference>
<dbReference type="AlphaFoldDB" id="D2A335"/>
<dbReference type="InterPro" id="IPR052728">
    <property type="entry name" value="O2_lipid_transport_reg"/>
</dbReference>
<feature type="domain" description="Acyltransferase 3" evidence="2">
    <location>
        <begin position="84"/>
        <end position="480"/>
    </location>
</feature>
<evidence type="ECO:0000313" key="4">
    <source>
        <dbReference type="Proteomes" id="UP000007266"/>
    </source>
</evidence>
<feature type="transmembrane region" description="Helical" evidence="1">
    <location>
        <begin position="381"/>
        <end position="403"/>
    </location>
</feature>
<feature type="transmembrane region" description="Helical" evidence="1">
    <location>
        <begin position="20"/>
        <end position="38"/>
    </location>
</feature>
<feature type="transmembrane region" description="Helical" evidence="1">
    <location>
        <begin position="424"/>
        <end position="446"/>
    </location>
</feature>
<dbReference type="GO" id="GO:0016747">
    <property type="term" value="F:acyltransferase activity, transferring groups other than amino-acyl groups"/>
    <property type="evidence" value="ECO:0007669"/>
    <property type="project" value="InterPro"/>
</dbReference>
<feature type="transmembrane region" description="Helical" evidence="1">
    <location>
        <begin position="175"/>
        <end position="194"/>
    </location>
</feature>
<gene>
    <name evidence="3" type="primary">AUGUSTUS-3.0.2_07002</name>
    <name evidence="3" type="ORF">TcasGA2_TC007002</name>
</gene>
<feature type="transmembrane region" description="Helical" evidence="1">
    <location>
        <begin position="238"/>
        <end position="258"/>
    </location>
</feature>
<feature type="transmembrane region" description="Helical" evidence="1">
    <location>
        <begin position="346"/>
        <end position="369"/>
    </location>
</feature>
<organism evidence="3 4">
    <name type="scientific">Tribolium castaneum</name>
    <name type="common">Red flour beetle</name>
    <dbReference type="NCBI Taxonomy" id="7070"/>
    <lineage>
        <taxon>Eukaryota</taxon>
        <taxon>Metazoa</taxon>
        <taxon>Ecdysozoa</taxon>
        <taxon>Arthropoda</taxon>
        <taxon>Hexapoda</taxon>
        <taxon>Insecta</taxon>
        <taxon>Pterygota</taxon>
        <taxon>Neoptera</taxon>
        <taxon>Endopterygota</taxon>
        <taxon>Coleoptera</taxon>
        <taxon>Polyphaga</taxon>
        <taxon>Cucujiformia</taxon>
        <taxon>Tenebrionidae</taxon>
        <taxon>Tenebrionidae incertae sedis</taxon>
        <taxon>Tribolium</taxon>
    </lineage>
</organism>
<protein>
    <submittedName>
        <fullName evidence="3">Nose resistant to fluoxetine protein 6-like Protein</fullName>
    </submittedName>
</protein>
<evidence type="ECO:0000256" key="1">
    <source>
        <dbReference type="SAM" id="Phobius"/>
    </source>
</evidence>
<dbReference type="HOGENOM" id="CLU_572852_0_0_1"/>
<accession>D2A335</accession>
<dbReference type="OMA" id="LACRKNW"/>
<keyword evidence="1" id="KW-0812">Transmembrane</keyword>
<reference evidence="3 4" key="1">
    <citation type="journal article" date="2008" name="Nature">
        <title>The genome of the model beetle and pest Tribolium castaneum.</title>
        <authorList>
            <consortium name="Tribolium Genome Sequencing Consortium"/>
            <person name="Richards S."/>
            <person name="Gibbs R.A."/>
            <person name="Weinstock G.M."/>
            <person name="Brown S.J."/>
            <person name="Denell R."/>
            <person name="Beeman R.W."/>
            <person name="Gibbs R."/>
            <person name="Beeman R.W."/>
            <person name="Brown S.J."/>
            <person name="Bucher G."/>
            <person name="Friedrich M."/>
            <person name="Grimmelikhuijzen C.J."/>
            <person name="Klingler M."/>
            <person name="Lorenzen M."/>
            <person name="Richards S."/>
            <person name="Roth S."/>
            <person name="Schroder R."/>
            <person name="Tautz D."/>
            <person name="Zdobnov E.M."/>
            <person name="Muzny D."/>
            <person name="Gibbs R.A."/>
            <person name="Weinstock G.M."/>
            <person name="Attaway T."/>
            <person name="Bell S."/>
            <person name="Buhay C.J."/>
            <person name="Chandrabose M.N."/>
            <person name="Chavez D."/>
            <person name="Clerk-Blankenburg K.P."/>
            <person name="Cree A."/>
            <person name="Dao M."/>
            <person name="Davis C."/>
            <person name="Chacko J."/>
            <person name="Dinh H."/>
            <person name="Dugan-Rocha S."/>
            <person name="Fowler G."/>
            <person name="Garner T.T."/>
            <person name="Garnes J."/>
            <person name="Gnirke A."/>
            <person name="Hawes A."/>
            <person name="Hernandez J."/>
            <person name="Hines S."/>
            <person name="Holder M."/>
            <person name="Hume J."/>
            <person name="Jhangiani S.N."/>
            <person name="Joshi V."/>
            <person name="Khan Z.M."/>
            <person name="Jackson L."/>
            <person name="Kovar C."/>
            <person name="Kowis A."/>
            <person name="Lee S."/>
            <person name="Lewis L.R."/>
            <person name="Margolis J."/>
            <person name="Morgan M."/>
            <person name="Nazareth L.V."/>
            <person name="Nguyen N."/>
            <person name="Okwuonu G."/>
            <person name="Parker D."/>
            <person name="Richards S."/>
            <person name="Ruiz S.J."/>
            <person name="Santibanez J."/>
            <person name="Savard J."/>
            <person name="Scherer S.E."/>
            <person name="Schneider B."/>
            <person name="Sodergren E."/>
            <person name="Tautz D."/>
            <person name="Vattahil S."/>
            <person name="Villasana D."/>
            <person name="White C.S."/>
            <person name="Wright R."/>
            <person name="Park Y."/>
            <person name="Beeman R.W."/>
            <person name="Lord J."/>
            <person name="Oppert B."/>
            <person name="Lorenzen M."/>
            <person name="Brown S."/>
            <person name="Wang L."/>
            <person name="Savard J."/>
            <person name="Tautz D."/>
            <person name="Richards S."/>
            <person name="Weinstock G."/>
            <person name="Gibbs R.A."/>
            <person name="Liu Y."/>
            <person name="Worley K."/>
            <person name="Weinstock G."/>
            <person name="Elsik C.G."/>
            <person name="Reese J.T."/>
            <person name="Elhaik E."/>
            <person name="Landan G."/>
            <person name="Graur D."/>
            <person name="Arensburger P."/>
            <person name="Atkinson P."/>
            <person name="Beeman R.W."/>
            <person name="Beidler J."/>
            <person name="Brown S.J."/>
            <person name="Demuth J.P."/>
            <person name="Drury D.W."/>
            <person name="Du Y.Z."/>
            <person name="Fujiwara H."/>
            <person name="Lorenzen M."/>
            <person name="Maselli V."/>
            <person name="Osanai M."/>
            <person name="Park Y."/>
            <person name="Robertson H.M."/>
            <person name="Tu Z."/>
            <person name="Wang J.J."/>
            <person name="Wang S."/>
            <person name="Richards S."/>
            <person name="Song H."/>
            <person name="Zhang L."/>
            <person name="Sodergren E."/>
            <person name="Werner D."/>
            <person name="Stanke M."/>
            <person name="Morgenstern B."/>
            <person name="Solovyev V."/>
            <person name="Kosarev P."/>
            <person name="Brown G."/>
            <person name="Chen H.C."/>
            <person name="Ermolaeva O."/>
            <person name="Hlavina W."/>
            <person name="Kapustin Y."/>
            <person name="Kiryutin B."/>
            <person name="Kitts P."/>
            <person name="Maglott D."/>
            <person name="Pruitt K."/>
            <person name="Sapojnikov V."/>
            <person name="Souvorov A."/>
            <person name="Mackey A.J."/>
            <person name="Waterhouse R.M."/>
            <person name="Wyder S."/>
            <person name="Zdobnov E.M."/>
            <person name="Zdobnov E.M."/>
            <person name="Wyder S."/>
            <person name="Kriventseva E.V."/>
            <person name="Kadowaki T."/>
            <person name="Bork P."/>
            <person name="Aranda M."/>
            <person name="Bao R."/>
            <person name="Beermann A."/>
            <person name="Berns N."/>
            <person name="Bolognesi R."/>
            <person name="Bonneton F."/>
            <person name="Bopp D."/>
            <person name="Brown S.J."/>
            <person name="Bucher G."/>
            <person name="Butts T."/>
            <person name="Chaumot A."/>
            <person name="Denell R.E."/>
            <person name="Ferrier D.E."/>
            <person name="Friedrich M."/>
            <person name="Gordon C.M."/>
            <person name="Jindra M."/>
            <person name="Klingler M."/>
            <person name="Lan Q."/>
            <person name="Lattorff H.M."/>
            <person name="Laudet V."/>
            <person name="von Levetsow C."/>
            <person name="Liu Z."/>
            <person name="Lutz R."/>
            <person name="Lynch J.A."/>
            <person name="da Fonseca R.N."/>
            <person name="Posnien N."/>
            <person name="Reuter R."/>
            <person name="Roth S."/>
            <person name="Savard J."/>
            <person name="Schinko J.B."/>
            <person name="Schmitt C."/>
            <person name="Schoppmeier M."/>
            <person name="Schroder R."/>
            <person name="Shippy T.D."/>
            <person name="Simonnet F."/>
            <person name="Marques-Souza H."/>
            <person name="Tautz D."/>
            <person name="Tomoyasu Y."/>
            <person name="Trauner J."/>
            <person name="Van der Zee M."/>
            <person name="Vervoort M."/>
            <person name="Wittkopp N."/>
            <person name="Wimmer E.A."/>
            <person name="Yang X."/>
            <person name="Jones A.K."/>
            <person name="Sattelle D.B."/>
            <person name="Ebert P.R."/>
            <person name="Nelson D."/>
            <person name="Scott J.G."/>
            <person name="Beeman R.W."/>
            <person name="Muthukrishnan S."/>
            <person name="Kramer K.J."/>
            <person name="Arakane Y."/>
            <person name="Beeman R.W."/>
            <person name="Zhu Q."/>
            <person name="Hogenkamp D."/>
            <person name="Dixit R."/>
            <person name="Oppert B."/>
            <person name="Jiang H."/>
            <person name="Zou Z."/>
            <person name="Marshall J."/>
            <person name="Elpidina E."/>
            <person name="Vinokurov K."/>
            <person name="Oppert C."/>
            <person name="Zou Z."/>
            <person name="Evans J."/>
            <person name="Lu Z."/>
            <person name="Zhao P."/>
            <person name="Sumathipala N."/>
            <person name="Altincicek B."/>
            <person name="Vilcinskas A."/>
            <person name="Williams M."/>
            <person name="Hultmark D."/>
            <person name="Hetru C."/>
            <person name="Jiang H."/>
            <person name="Grimmelikhuijzen C.J."/>
            <person name="Hauser F."/>
            <person name="Cazzamali G."/>
            <person name="Williamson M."/>
            <person name="Park Y."/>
            <person name="Li B."/>
            <person name="Tanaka Y."/>
            <person name="Predel R."/>
            <person name="Neupert S."/>
            <person name="Schachtner J."/>
            <person name="Verleyen P."/>
            <person name="Raible F."/>
            <person name="Bork P."/>
            <person name="Friedrich M."/>
            <person name="Walden K.K."/>
            <person name="Robertson H.M."/>
            <person name="Angeli S."/>
            <person name="Foret S."/>
            <person name="Bucher G."/>
            <person name="Schuetz S."/>
            <person name="Maleszka R."/>
            <person name="Wimmer E.A."/>
            <person name="Beeman R.W."/>
            <person name="Lorenzen M."/>
            <person name="Tomoyasu Y."/>
            <person name="Miller S.C."/>
            <person name="Grossmann D."/>
            <person name="Bucher G."/>
        </authorList>
    </citation>
    <scope>NUCLEOTIDE SEQUENCE [LARGE SCALE GENOMIC DNA]</scope>
    <source>
        <strain evidence="3 4">Georgia GA2</strain>
    </source>
</reference>
<dbReference type="PANTHER" id="PTHR11161:SF0">
    <property type="entry name" value="O-ACYLTRANSFERASE LIKE PROTEIN"/>
    <property type="match status" value="1"/>
</dbReference>
<feature type="transmembrane region" description="Helical" evidence="1">
    <location>
        <begin position="265"/>
        <end position="284"/>
    </location>
</feature>
<reference evidence="3 4" key="2">
    <citation type="journal article" date="2010" name="Nucleic Acids Res.">
        <title>BeetleBase in 2010: revisions to provide comprehensive genomic information for Tribolium castaneum.</title>
        <authorList>
            <person name="Kim H.S."/>
            <person name="Murphy T."/>
            <person name="Xia J."/>
            <person name="Caragea D."/>
            <person name="Park Y."/>
            <person name="Beeman R.W."/>
            <person name="Lorenzen M.D."/>
            <person name="Butcher S."/>
            <person name="Manak J.R."/>
            <person name="Brown S.J."/>
        </authorList>
    </citation>
    <scope>GENOME REANNOTATION</scope>
    <source>
        <strain evidence="3 4">Georgia GA2</strain>
    </source>
</reference>
<evidence type="ECO:0000313" key="3">
    <source>
        <dbReference type="EMBL" id="EFA01456.2"/>
    </source>
</evidence>
<keyword evidence="4" id="KW-1185">Reference proteome</keyword>
<dbReference type="InterPro" id="IPR002656">
    <property type="entry name" value="Acyl_transf_3_dom"/>
</dbReference>
<feature type="transmembrane region" description="Helical" evidence="1">
    <location>
        <begin position="315"/>
        <end position="334"/>
    </location>
</feature>